<keyword evidence="15" id="KW-0255">Endonuclease</keyword>
<evidence type="ECO:0000256" key="4">
    <source>
        <dbReference type="ARBA" id="ARBA00022771"/>
    </source>
</evidence>
<feature type="site" description="Important for catalytic activity" evidence="11">
    <location>
        <position position="288"/>
    </location>
</feature>
<dbReference type="PANTHER" id="PTHR22748">
    <property type="entry name" value="AP ENDONUCLEASE"/>
    <property type="match status" value="1"/>
</dbReference>
<feature type="binding site" evidence="10">
    <location>
        <position position="81"/>
    </location>
    <ligand>
        <name>Mg(2+)</name>
        <dbReference type="ChEBI" id="CHEBI:18420"/>
        <label>1</label>
    </ligand>
</feature>
<dbReference type="GO" id="GO:0008311">
    <property type="term" value="F:double-stranded DNA 3'-5' DNA exonuclease activity"/>
    <property type="evidence" value="ECO:0007669"/>
    <property type="project" value="TreeGrafter"/>
</dbReference>
<name>A0A4Y1RUI1_PRUDU</name>
<dbReference type="Pfam" id="PF06839">
    <property type="entry name" value="Zn_ribbon_GRF"/>
    <property type="match status" value="1"/>
</dbReference>
<dbReference type="PROSITE" id="PS00726">
    <property type="entry name" value="AP_NUCLEASE_F1_1"/>
    <property type="match status" value="1"/>
</dbReference>
<feature type="region of interest" description="Disordered" evidence="13">
    <location>
        <begin position="490"/>
        <end position="543"/>
    </location>
</feature>
<organism evidence="15">
    <name type="scientific">Prunus dulcis</name>
    <name type="common">Almond</name>
    <name type="synonym">Amygdalus dulcis</name>
    <dbReference type="NCBI Taxonomy" id="3755"/>
    <lineage>
        <taxon>Eukaryota</taxon>
        <taxon>Viridiplantae</taxon>
        <taxon>Streptophyta</taxon>
        <taxon>Embryophyta</taxon>
        <taxon>Tracheophyta</taxon>
        <taxon>Spermatophyta</taxon>
        <taxon>Magnoliopsida</taxon>
        <taxon>eudicotyledons</taxon>
        <taxon>Gunneridae</taxon>
        <taxon>Pentapetalae</taxon>
        <taxon>rosids</taxon>
        <taxon>fabids</taxon>
        <taxon>Rosales</taxon>
        <taxon>Rosaceae</taxon>
        <taxon>Amygdaloideae</taxon>
        <taxon>Amygdaleae</taxon>
        <taxon>Prunus</taxon>
    </lineage>
</organism>
<dbReference type="Gene3D" id="3.60.10.10">
    <property type="entry name" value="Endonuclease/exonuclease/phosphatase"/>
    <property type="match status" value="1"/>
</dbReference>
<feature type="domain" description="GRF-type" evidence="14">
    <location>
        <begin position="581"/>
        <end position="630"/>
    </location>
</feature>
<evidence type="ECO:0000256" key="8">
    <source>
        <dbReference type="ARBA" id="ARBA00023242"/>
    </source>
</evidence>
<accession>A0A4Y1RUI1</accession>
<sequence>SWSCGNDWRRAKEEAEQKKELKQLRNRHRSIDPCSRASNFQSRKMKIVTYNVNGLRPRIAQFGSLLKLLNSLDADIICVQETKLRRQELTADLVMAEGYESFFSCTRTSEKGRTGYSGVATFCRVKSAFSSDEVALPVAAEEGFTGLLEIGKGEMAAAAEGLEEFSKDELLKVDGEGRCIITDHGHFVKAFIDNACLVLFNLYGPRAVCDDTERIEFKLKFFKILQKRWESLLFQGRRIFVVGDLNIAPTSLDRCDAEPEFENNQREAYTCWPQNTGAEEFNYGSRIDHILCAGSCLHQEQDLQSHNFVTCHVKECDILTQYKRWKPGNSLRWKGGQSIKLEGSDHAPVYTSLLEIPSVFQHSTPSLSARYIPMVRGLQQTLVSVLMKRQTAEQVNSDGDIIKESCSERERSSSDHCSTPGVPSGNSCSSSSQNFEVLSSKSNEHSNRFSMEDACNTLVTLGGQRTKTMCGSEPKKKAKRSSQLSLRSFFQKSSIPSNGVGNGTDTSTNQIDVPDSNHLSNETPIPENQGGSPKQCELNSSASIEDQDEVDVCTLEKEKNNFALMEWQRLQQVMQNSIPLCKGHREPCVARVVRKRGANFGRRFYVCARAEGPASNPEANCNYFKWAASKPRQK</sequence>
<dbReference type="PANTHER" id="PTHR22748:SF4">
    <property type="entry name" value="DNA-(APURINIC OR APYRIMIDINIC SITE) ENDONUCLEASE 2"/>
    <property type="match status" value="1"/>
</dbReference>
<keyword evidence="4 12" id="KW-0863">Zinc-finger</keyword>
<keyword evidence="3 10" id="KW-0479">Metal-binding</keyword>
<dbReference type="AlphaFoldDB" id="A0A4Y1RUI1"/>
<dbReference type="GO" id="GO:0003906">
    <property type="term" value="F:DNA-(apurinic or apyrimidinic site) endonuclease activity"/>
    <property type="evidence" value="ECO:0007669"/>
    <property type="project" value="TreeGrafter"/>
</dbReference>
<dbReference type="EMBL" id="AP019303">
    <property type="protein sequence ID" value="BBH08020.1"/>
    <property type="molecule type" value="Genomic_DNA"/>
</dbReference>
<dbReference type="SUPFAM" id="SSF56219">
    <property type="entry name" value="DNase I-like"/>
    <property type="match status" value="1"/>
</dbReference>
<protein>
    <recommendedName>
        <fullName evidence="2">DNA-(apurinic or apyrimidinic site) endonuclease 2</fullName>
    </recommendedName>
</protein>
<dbReference type="PROSITE" id="PS51999">
    <property type="entry name" value="ZF_GRF"/>
    <property type="match status" value="1"/>
</dbReference>
<dbReference type="InterPro" id="IPR004808">
    <property type="entry name" value="AP_endonuc_1"/>
</dbReference>
<feature type="active site" evidence="9">
    <location>
        <position position="203"/>
    </location>
</feature>
<dbReference type="PROSITE" id="PS51435">
    <property type="entry name" value="AP_NUCLEASE_F1_4"/>
    <property type="match status" value="1"/>
</dbReference>
<keyword evidence="15" id="KW-0269">Exonuclease</keyword>
<keyword evidence="15" id="KW-0540">Nuclease</keyword>
<feature type="active site" description="Proton acceptor" evidence="9">
    <location>
        <position position="346"/>
    </location>
</feature>
<feature type="compositionally biased region" description="Polar residues" evidence="13">
    <location>
        <begin position="490"/>
        <end position="523"/>
    </location>
</feature>
<evidence type="ECO:0000256" key="2">
    <source>
        <dbReference type="ARBA" id="ARBA00013541"/>
    </source>
</evidence>
<keyword evidence="6" id="KW-0862">Zinc</keyword>
<evidence type="ECO:0000256" key="10">
    <source>
        <dbReference type="PIRSR" id="PIRSR604808-2"/>
    </source>
</evidence>
<feature type="site" description="Transition state stabilizer" evidence="11">
    <location>
        <position position="246"/>
    </location>
</feature>
<dbReference type="InterPro" id="IPR020847">
    <property type="entry name" value="AP_endonuclease_F1_BS"/>
</dbReference>
<evidence type="ECO:0000259" key="14">
    <source>
        <dbReference type="PROSITE" id="PS51999"/>
    </source>
</evidence>
<feature type="region of interest" description="Disordered" evidence="13">
    <location>
        <begin position="406"/>
        <end position="433"/>
    </location>
</feature>
<evidence type="ECO:0000256" key="9">
    <source>
        <dbReference type="PIRSR" id="PIRSR604808-1"/>
    </source>
</evidence>
<evidence type="ECO:0000256" key="12">
    <source>
        <dbReference type="PROSITE-ProRule" id="PRU01343"/>
    </source>
</evidence>
<dbReference type="GO" id="GO:0005634">
    <property type="term" value="C:nucleus"/>
    <property type="evidence" value="ECO:0007669"/>
    <property type="project" value="TreeGrafter"/>
</dbReference>
<evidence type="ECO:0000256" key="13">
    <source>
        <dbReference type="SAM" id="MobiDB-lite"/>
    </source>
</evidence>
<feature type="binding site" evidence="10">
    <location>
        <position position="345"/>
    </location>
    <ligand>
        <name>Mg(2+)</name>
        <dbReference type="ChEBI" id="CHEBI:18420"/>
        <label>1</label>
    </ligand>
</feature>
<dbReference type="GO" id="GO:0003677">
    <property type="term" value="F:DNA binding"/>
    <property type="evidence" value="ECO:0007669"/>
    <property type="project" value="InterPro"/>
</dbReference>
<comment type="cofactor">
    <cofactor evidence="10">
        <name>Mg(2+)</name>
        <dbReference type="ChEBI" id="CHEBI:18420"/>
    </cofactor>
    <cofactor evidence="10">
        <name>Mn(2+)</name>
        <dbReference type="ChEBI" id="CHEBI:29035"/>
    </cofactor>
    <text evidence="10">Probably binds two magnesium or manganese ions per subunit.</text>
</comment>
<dbReference type="GO" id="GO:0008081">
    <property type="term" value="F:phosphoric diester hydrolase activity"/>
    <property type="evidence" value="ECO:0007669"/>
    <property type="project" value="TreeGrafter"/>
</dbReference>
<feature type="binding site" evidence="10">
    <location>
        <position position="246"/>
    </location>
    <ligand>
        <name>Mg(2+)</name>
        <dbReference type="ChEBI" id="CHEBI:18420"/>
        <label>1</label>
    </ligand>
</feature>
<reference evidence="15" key="1">
    <citation type="journal article" date="2019" name="Science">
        <title>Mutation of a bHLH transcription factor allowed almond domestication.</title>
        <authorList>
            <person name="Sanchez-Perez R."/>
            <person name="Pavan S."/>
            <person name="Mazzeo R."/>
            <person name="Moldovan C."/>
            <person name="Aiese Cigliano R."/>
            <person name="Del Cueto J."/>
            <person name="Ricciardi F."/>
            <person name="Lotti C."/>
            <person name="Ricciardi L."/>
            <person name="Dicenta F."/>
            <person name="Lopez-Marques R.L."/>
            <person name="Lindberg Moller B."/>
        </authorList>
    </citation>
    <scope>NUCLEOTIDE SEQUENCE</scope>
</reference>
<proteinExistence type="inferred from homology"/>
<dbReference type="Pfam" id="PF03372">
    <property type="entry name" value="Exo_endo_phos"/>
    <property type="match status" value="1"/>
</dbReference>
<dbReference type="GO" id="GO:0006284">
    <property type="term" value="P:base-excision repair"/>
    <property type="evidence" value="ECO:0007669"/>
    <property type="project" value="TreeGrafter"/>
</dbReference>
<feature type="binding site" evidence="10">
    <location>
        <position position="51"/>
    </location>
    <ligand>
        <name>Mg(2+)</name>
        <dbReference type="ChEBI" id="CHEBI:18420"/>
        <label>1</label>
    </ligand>
</feature>
<keyword evidence="10" id="KW-0464">Manganese</keyword>
<evidence type="ECO:0000256" key="7">
    <source>
        <dbReference type="ARBA" id="ARBA00022842"/>
    </source>
</evidence>
<keyword evidence="7 10" id="KW-0460">Magnesium</keyword>
<evidence type="ECO:0000313" key="15">
    <source>
        <dbReference type="EMBL" id="BBH08020.1"/>
    </source>
</evidence>
<feature type="active site" description="Proton donor/acceptor" evidence="9">
    <location>
        <position position="244"/>
    </location>
</feature>
<keyword evidence="8" id="KW-0539">Nucleus</keyword>
<feature type="site" description="Interaction with DNA substrate" evidence="11">
    <location>
        <position position="346"/>
    </location>
</feature>
<feature type="compositionally biased region" description="Polar residues" evidence="13">
    <location>
        <begin position="529"/>
        <end position="543"/>
    </location>
</feature>
<keyword evidence="5" id="KW-0378">Hydrolase</keyword>
<dbReference type="GO" id="GO:0008270">
    <property type="term" value="F:zinc ion binding"/>
    <property type="evidence" value="ECO:0007669"/>
    <property type="project" value="UniProtKB-KW"/>
</dbReference>
<dbReference type="InterPro" id="IPR036691">
    <property type="entry name" value="Endo/exonu/phosph_ase_sf"/>
</dbReference>
<feature type="binding site" evidence="10">
    <location>
        <position position="244"/>
    </location>
    <ligand>
        <name>Mg(2+)</name>
        <dbReference type="ChEBI" id="CHEBI:18420"/>
        <label>1</label>
    </ligand>
</feature>
<evidence type="ECO:0000256" key="6">
    <source>
        <dbReference type="ARBA" id="ARBA00022833"/>
    </source>
</evidence>
<dbReference type="InterPro" id="IPR010666">
    <property type="entry name" value="Znf_GRF"/>
</dbReference>
<evidence type="ECO:0000256" key="1">
    <source>
        <dbReference type="ARBA" id="ARBA00007092"/>
    </source>
</evidence>
<feature type="binding site" evidence="10">
    <location>
        <position position="346"/>
    </location>
    <ligand>
        <name>Mg(2+)</name>
        <dbReference type="ChEBI" id="CHEBI:18420"/>
        <label>1</label>
    </ligand>
</feature>
<comment type="similarity">
    <text evidence="1">Belongs to the DNA repair enzymes AP/ExoA family.</text>
</comment>
<evidence type="ECO:0000256" key="11">
    <source>
        <dbReference type="PIRSR" id="PIRSR604808-3"/>
    </source>
</evidence>
<evidence type="ECO:0000256" key="5">
    <source>
        <dbReference type="ARBA" id="ARBA00022801"/>
    </source>
</evidence>
<feature type="non-terminal residue" evidence="15">
    <location>
        <position position="1"/>
    </location>
</feature>
<gene>
    <name evidence="15" type="ORF">Prudu_020101</name>
</gene>
<dbReference type="InterPro" id="IPR005135">
    <property type="entry name" value="Endo/exonuclease/phosphatase"/>
</dbReference>
<evidence type="ECO:0000256" key="3">
    <source>
        <dbReference type="ARBA" id="ARBA00022723"/>
    </source>
</evidence>